<gene>
    <name evidence="2" type="ORF">IRL76_06100</name>
</gene>
<keyword evidence="1" id="KW-1133">Transmembrane helix</keyword>
<sequence>MSIVTVLIALVVCFIAWKVLTGIIKFGLIAVVLVGALYFLSQGGFA</sequence>
<proteinExistence type="predicted"/>
<evidence type="ECO:0000256" key="1">
    <source>
        <dbReference type="SAM" id="Phobius"/>
    </source>
</evidence>
<evidence type="ECO:0000313" key="2">
    <source>
        <dbReference type="EMBL" id="QPD00102.1"/>
    </source>
</evidence>
<evidence type="ECO:0000313" key="3">
    <source>
        <dbReference type="Proteomes" id="UP000594459"/>
    </source>
</evidence>
<protein>
    <submittedName>
        <fullName evidence="2">Uncharacterized protein</fullName>
    </submittedName>
</protein>
<keyword evidence="1" id="KW-0812">Transmembrane</keyword>
<keyword evidence="1" id="KW-0472">Membrane</keyword>
<feature type="transmembrane region" description="Helical" evidence="1">
    <location>
        <begin position="6"/>
        <end position="39"/>
    </location>
</feature>
<name>A0A7S8F6K1_9SPHN</name>
<dbReference type="KEGG" id="qso:IRL76_06100"/>
<reference evidence="2 3" key="1">
    <citation type="submission" date="2020-11" db="EMBL/GenBank/DDBJ databases">
        <title>The genome sequence of Erythrobacter sp. 6D36.</title>
        <authorList>
            <person name="Liu Y."/>
        </authorList>
    </citation>
    <scope>NUCLEOTIDE SEQUENCE [LARGE SCALE GENOMIC DNA]</scope>
    <source>
        <strain evidence="2 3">6D36</strain>
    </source>
</reference>
<organism evidence="2 3">
    <name type="scientific">Qipengyuania soli</name>
    <dbReference type="NCBI Taxonomy" id="2782568"/>
    <lineage>
        <taxon>Bacteria</taxon>
        <taxon>Pseudomonadati</taxon>
        <taxon>Pseudomonadota</taxon>
        <taxon>Alphaproteobacteria</taxon>
        <taxon>Sphingomonadales</taxon>
        <taxon>Erythrobacteraceae</taxon>
        <taxon>Qipengyuania</taxon>
    </lineage>
</organism>
<keyword evidence="3" id="KW-1185">Reference proteome</keyword>
<dbReference type="Proteomes" id="UP000594459">
    <property type="component" value="Chromosome"/>
</dbReference>
<dbReference type="EMBL" id="CP064654">
    <property type="protein sequence ID" value="QPD00102.1"/>
    <property type="molecule type" value="Genomic_DNA"/>
</dbReference>
<dbReference type="AlphaFoldDB" id="A0A7S8F6K1"/>
<dbReference type="RefSeq" id="WP_200983896.1">
    <property type="nucleotide sequence ID" value="NZ_CP064654.1"/>
</dbReference>
<accession>A0A7S8F6K1</accession>